<evidence type="ECO:0000256" key="1">
    <source>
        <dbReference type="SAM" id="SignalP"/>
    </source>
</evidence>
<evidence type="ECO:0000313" key="3">
    <source>
        <dbReference type="Proteomes" id="UP000822688"/>
    </source>
</evidence>
<evidence type="ECO:0008006" key="4">
    <source>
        <dbReference type="Google" id="ProtNLM"/>
    </source>
</evidence>
<proteinExistence type="predicted"/>
<sequence>MIPNYRSNCAQQLILHTFLMCLLHDMATLTAKIRRRYYFRVTDRLQCSTTLCLSKNFIIGPKLIVPSIVAKP</sequence>
<feature type="chain" id="PRO_5035878143" description="Secreted protein" evidence="1">
    <location>
        <begin position="31"/>
        <end position="72"/>
    </location>
</feature>
<keyword evidence="3" id="KW-1185">Reference proteome</keyword>
<evidence type="ECO:0000313" key="2">
    <source>
        <dbReference type="EMBL" id="KAG0587696.1"/>
    </source>
</evidence>
<accession>A0A8T0IY73</accession>
<reference evidence="2" key="1">
    <citation type="submission" date="2020-06" db="EMBL/GenBank/DDBJ databases">
        <title>WGS assembly of Ceratodon purpureus strain R40.</title>
        <authorList>
            <person name="Carey S.B."/>
            <person name="Jenkins J."/>
            <person name="Shu S."/>
            <person name="Lovell J.T."/>
            <person name="Sreedasyam A."/>
            <person name="Maumus F."/>
            <person name="Tiley G.P."/>
            <person name="Fernandez-Pozo N."/>
            <person name="Barry K."/>
            <person name="Chen C."/>
            <person name="Wang M."/>
            <person name="Lipzen A."/>
            <person name="Daum C."/>
            <person name="Saski C.A."/>
            <person name="Payton A.C."/>
            <person name="Mcbreen J.C."/>
            <person name="Conrad R.E."/>
            <person name="Kollar L.M."/>
            <person name="Olsson S."/>
            <person name="Huttunen S."/>
            <person name="Landis J.B."/>
            <person name="Wickett N.J."/>
            <person name="Johnson M.G."/>
            <person name="Rensing S.A."/>
            <person name="Grimwood J."/>
            <person name="Schmutz J."/>
            <person name="Mcdaniel S.F."/>
        </authorList>
    </citation>
    <scope>NUCLEOTIDE SEQUENCE</scope>
    <source>
        <strain evidence="2">R40</strain>
    </source>
</reference>
<comment type="caution">
    <text evidence="2">The sequence shown here is derived from an EMBL/GenBank/DDBJ whole genome shotgun (WGS) entry which is preliminary data.</text>
</comment>
<organism evidence="2 3">
    <name type="scientific">Ceratodon purpureus</name>
    <name type="common">Fire moss</name>
    <name type="synonym">Dicranum purpureum</name>
    <dbReference type="NCBI Taxonomy" id="3225"/>
    <lineage>
        <taxon>Eukaryota</taxon>
        <taxon>Viridiplantae</taxon>
        <taxon>Streptophyta</taxon>
        <taxon>Embryophyta</taxon>
        <taxon>Bryophyta</taxon>
        <taxon>Bryophytina</taxon>
        <taxon>Bryopsida</taxon>
        <taxon>Dicranidae</taxon>
        <taxon>Pseudoditrichales</taxon>
        <taxon>Ditrichaceae</taxon>
        <taxon>Ceratodon</taxon>
    </lineage>
</organism>
<dbReference type="AlphaFoldDB" id="A0A8T0IY73"/>
<dbReference type="Proteomes" id="UP000822688">
    <property type="component" value="Chromosome 2"/>
</dbReference>
<keyword evidence="1" id="KW-0732">Signal</keyword>
<name>A0A8T0IY73_CERPU</name>
<dbReference type="EMBL" id="CM026422">
    <property type="protein sequence ID" value="KAG0587696.1"/>
    <property type="molecule type" value="Genomic_DNA"/>
</dbReference>
<protein>
    <recommendedName>
        <fullName evidence="4">Secreted protein</fullName>
    </recommendedName>
</protein>
<feature type="signal peptide" evidence="1">
    <location>
        <begin position="1"/>
        <end position="30"/>
    </location>
</feature>
<gene>
    <name evidence="2" type="ORF">KC19_2G184400</name>
</gene>